<dbReference type="EMBL" id="JABFTQ010000001">
    <property type="protein sequence ID" value="MCE8045594.1"/>
    <property type="molecule type" value="Genomic_DNA"/>
</dbReference>
<dbReference type="InterPro" id="IPR020867">
    <property type="entry name" value="THF_DH/CycHdrlase_CS"/>
</dbReference>
<feature type="binding site" evidence="13">
    <location>
        <begin position="166"/>
        <end position="168"/>
    </location>
    <ligand>
        <name>NADP(+)</name>
        <dbReference type="ChEBI" id="CHEBI:58349"/>
    </ligand>
</feature>
<evidence type="ECO:0000259" key="14">
    <source>
        <dbReference type="Pfam" id="PF00763"/>
    </source>
</evidence>
<feature type="domain" description="Tetrahydrofolate dehydrogenase/cyclohydrolase NAD(P)-binding" evidence="15">
    <location>
        <begin position="140"/>
        <end position="282"/>
    </location>
</feature>
<dbReference type="GO" id="GO:0004488">
    <property type="term" value="F:methylenetetrahydrofolate dehydrogenase (NADP+) activity"/>
    <property type="evidence" value="ECO:0007669"/>
    <property type="project" value="UniProtKB-UniRule"/>
</dbReference>
<organism evidence="17 19">
    <name type="scientific">Billgrantia desiderata</name>
    <dbReference type="NCBI Taxonomy" id="52021"/>
    <lineage>
        <taxon>Bacteria</taxon>
        <taxon>Pseudomonadati</taxon>
        <taxon>Pseudomonadota</taxon>
        <taxon>Gammaproteobacteria</taxon>
        <taxon>Oceanospirillales</taxon>
        <taxon>Halomonadaceae</taxon>
        <taxon>Billgrantia</taxon>
    </lineage>
</organism>
<keyword evidence="10 13" id="KW-0486">Methionine biosynthesis</keyword>
<comment type="similarity">
    <text evidence="13">Belongs to the tetrahydrofolate dehydrogenase/cyclohydrolase family.</text>
</comment>
<dbReference type="PANTHER" id="PTHR48099">
    <property type="entry name" value="C-1-TETRAHYDROFOLATE SYNTHASE, CYTOPLASMIC-RELATED"/>
    <property type="match status" value="1"/>
</dbReference>
<dbReference type="GO" id="GO:0035999">
    <property type="term" value="P:tetrahydrofolate interconversion"/>
    <property type="evidence" value="ECO:0007669"/>
    <property type="project" value="UniProtKB-UniRule"/>
</dbReference>
<keyword evidence="3 13" id="KW-0554">One-carbon metabolism</keyword>
<evidence type="ECO:0000313" key="19">
    <source>
        <dbReference type="Proteomes" id="UP001320178"/>
    </source>
</evidence>
<dbReference type="FunFam" id="3.40.50.720:FF:000006">
    <property type="entry name" value="Bifunctional protein FolD"/>
    <property type="match status" value="1"/>
</dbReference>
<evidence type="ECO:0000256" key="9">
    <source>
        <dbReference type="ARBA" id="ARBA00023102"/>
    </source>
</evidence>
<evidence type="ECO:0000256" key="11">
    <source>
        <dbReference type="ARBA" id="ARBA00023268"/>
    </source>
</evidence>
<dbReference type="GO" id="GO:0004477">
    <property type="term" value="F:methenyltetrahydrofolate cyclohydrolase activity"/>
    <property type="evidence" value="ECO:0007669"/>
    <property type="project" value="UniProtKB-UniRule"/>
</dbReference>
<keyword evidence="11 13" id="KW-0511">Multifunctional enzyme</keyword>
<evidence type="ECO:0000256" key="3">
    <source>
        <dbReference type="ARBA" id="ARBA00022563"/>
    </source>
</evidence>
<keyword evidence="18" id="KW-1185">Reference proteome</keyword>
<gene>
    <name evidence="13 17" type="primary">folD</name>
    <name evidence="16" type="ORF">HOP60_02495</name>
    <name evidence="17" type="ORF">HOP61_06780</name>
</gene>
<comment type="catalytic activity">
    <reaction evidence="12 13">
        <text>(6R)-5,10-methenyltetrahydrofolate + H2O = (6R)-10-formyltetrahydrofolate + H(+)</text>
        <dbReference type="Rhea" id="RHEA:23700"/>
        <dbReference type="ChEBI" id="CHEBI:15377"/>
        <dbReference type="ChEBI" id="CHEBI:15378"/>
        <dbReference type="ChEBI" id="CHEBI:57455"/>
        <dbReference type="ChEBI" id="CHEBI:195366"/>
        <dbReference type="EC" id="3.5.4.9"/>
    </reaction>
</comment>
<feature type="domain" description="Tetrahydrofolate dehydrogenase/cyclohydrolase catalytic" evidence="14">
    <location>
        <begin position="6"/>
        <end position="121"/>
    </location>
</feature>
<comment type="caution">
    <text evidence="17">The sequence shown here is derived from an EMBL/GenBank/DDBJ whole genome shotgun (WGS) entry which is preliminary data.</text>
</comment>
<dbReference type="Proteomes" id="UP001320154">
    <property type="component" value="Unassembled WGS sequence"/>
</dbReference>
<evidence type="ECO:0000256" key="13">
    <source>
        <dbReference type="HAMAP-Rule" id="MF_01576"/>
    </source>
</evidence>
<dbReference type="Pfam" id="PF02882">
    <property type="entry name" value="THF_DHG_CYH_C"/>
    <property type="match status" value="1"/>
</dbReference>
<feature type="binding site" evidence="13">
    <location>
        <position position="232"/>
    </location>
    <ligand>
        <name>NADP(+)</name>
        <dbReference type="ChEBI" id="CHEBI:58349"/>
    </ligand>
</feature>
<evidence type="ECO:0000256" key="4">
    <source>
        <dbReference type="ARBA" id="ARBA00022605"/>
    </source>
</evidence>
<evidence type="ECO:0000256" key="12">
    <source>
        <dbReference type="ARBA" id="ARBA00036357"/>
    </source>
</evidence>
<dbReference type="GO" id="GO:0009086">
    <property type="term" value="P:methionine biosynthetic process"/>
    <property type="evidence" value="ECO:0007669"/>
    <property type="project" value="UniProtKB-KW"/>
</dbReference>
<evidence type="ECO:0000259" key="15">
    <source>
        <dbReference type="Pfam" id="PF02882"/>
    </source>
</evidence>
<comment type="function">
    <text evidence="13">Catalyzes the oxidation of 5,10-methylenetetrahydrofolate to 5,10-methenyltetrahydrofolate and then the hydrolysis of 5,10-methenyltetrahydrofolate to 10-formyltetrahydrofolate.</text>
</comment>
<evidence type="ECO:0000256" key="6">
    <source>
        <dbReference type="ARBA" id="ARBA00022801"/>
    </source>
</evidence>
<comment type="caution">
    <text evidence="13">Lacks conserved residue(s) required for the propagation of feature annotation.</text>
</comment>
<keyword evidence="6 13" id="KW-0378">Hydrolase</keyword>
<keyword evidence="8 13" id="KW-0560">Oxidoreductase</keyword>
<proteinExistence type="inferred from homology"/>
<dbReference type="NCBIfam" id="NF010783">
    <property type="entry name" value="PRK14186.1"/>
    <property type="match status" value="1"/>
</dbReference>
<dbReference type="InterPro" id="IPR020631">
    <property type="entry name" value="THF_DH/CycHdrlase_NAD-bd_dom"/>
</dbReference>
<reference evidence="17 18" key="2">
    <citation type="journal article" date="2021" name="Front. Microbiol.">
        <title>Aerobic Denitrification and Heterotrophic Sulfur Oxidation in the Genus Halomonas Revealed by Six Novel Species Characterizations and Genome-Based Analysis.</title>
        <authorList>
            <person name="Wang L."/>
            <person name="Shao Z."/>
        </authorList>
    </citation>
    <scope>NUCLEOTIDE SEQUENCE</scope>
    <source>
        <strain evidence="16 18">MCCC 1A05748</strain>
        <strain evidence="17">MCCC 1A05776</strain>
    </source>
</reference>
<reference evidence="17" key="1">
    <citation type="submission" date="2020-05" db="EMBL/GenBank/DDBJ databases">
        <authorList>
            <person name="Wang L."/>
            <person name="Shao Z."/>
        </authorList>
    </citation>
    <scope>NUCLEOTIDE SEQUENCE</scope>
    <source>
        <strain evidence="16">MCCC 1A05748</strain>
        <strain evidence="17">MCCC 1A05776</strain>
    </source>
</reference>
<evidence type="ECO:0000256" key="2">
    <source>
        <dbReference type="ARBA" id="ARBA00011738"/>
    </source>
</evidence>
<evidence type="ECO:0000256" key="7">
    <source>
        <dbReference type="ARBA" id="ARBA00022857"/>
    </source>
</evidence>
<keyword evidence="7 13" id="KW-0521">NADP</keyword>
<comment type="subunit">
    <text evidence="2 13">Homodimer.</text>
</comment>
<dbReference type="PRINTS" id="PR00085">
    <property type="entry name" value="THFDHDRGNASE"/>
</dbReference>
<dbReference type="EC" id="1.5.1.5" evidence="13"/>
<evidence type="ECO:0000256" key="10">
    <source>
        <dbReference type="ARBA" id="ARBA00023167"/>
    </source>
</evidence>
<evidence type="ECO:0000256" key="5">
    <source>
        <dbReference type="ARBA" id="ARBA00022755"/>
    </source>
</evidence>
<dbReference type="InterPro" id="IPR046346">
    <property type="entry name" value="Aminoacid_DH-like_N_sf"/>
</dbReference>
<dbReference type="GO" id="GO:0005829">
    <property type="term" value="C:cytosol"/>
    <property type="evidence" value="ECO:0007669"/>
    <property type="project" value="TreeGrafter"/>
</dbReference>
<dbReference type="Gene3D" id="3.40.50.720">
    <property type="entry name" value="NAD(P)-binding Rossmann-like Domain"/>
    <property type="match status" value="1"/>
</dbReference>
<evidence type="ECO:0000313" key="18">
    <source>
        <dbReference type="Proteomes" id="UP001320154"/>
    </source>
</evidence>
<dbReference type="GO" id="GO:0000105">
    <property type="term" value="P:L-histidine biosynthetic process"/>
    <property type="evidence" value="ECO:0007669"/>
    <property type="project" value="UniProtKB-KW"/>
</dbReference>
<evidence type="ECO:0000313" key="16">
    <source>
        <dbReference type="EMBL" id="MCE8045594.1"/>
    </source>
</evidence>
<dbReference type="GO" id="GO:0006164">
    <property type="term" value="P:purine nucleotide biosynthetic process"/>
    <property type="evidence" value="ECO:0007669"/>
    <property type="project" value="UniProtKB-KW"/>
</dbReference>
<dbReference type="PROSITE" id="PS00767">
    <property type="entry name" value="THF_DHG_CYH_2"/>
    <property type="match status" value="1"/>
</dbReference>
<dbReference type="InterPro" id="IPR000672">
    <property type="entry name" value="THF_DH/CycHdrlase"/>
</dbReference>
<dbReference type="CDD" id="cd01080">
    <property type="entry name" value="NAD_bind_m-THF_DH_Cyclohyd"/>
    <property type="match status" value="1"/>
</dbReference>
<dbReference type="Proteomes" id="UP001320178">
    <property type="component" value="Unassembled WGS sequence"/>
</dbReference>
<dbReference type="InterPro" id="IPR020630">
    <property type="entry name" value="THF_DH/CycHdrlase_cat_dom"/>
</dbReference>
<keyword evidence="4 13" id="KW-0028">Amino-acid biosynthesis</keyword>
<dbReference type="PANTHER" id="PTHR48099:SF5">
    <property type="entry name" value="C-1-TETRAHYDROFOLATE SYNTHASE, CYTOPLASMIC"/>
    <property type="match status" value="1"/>
</dbReference>
<comment type="pathway">
    <text evidence="1 13">One-carbon metabolism; tetrahydrofolate interconversion.</text>
</comment>
<sequence>MTAQLIDGKAIAAQVREQVARQVETRRTEGKRIPGLAVVLVGEDPASHVYVSNKHRACEQAGILSFRHALPSDTSQQSLERLIDELNADPRIDGILLQLPLPAHLDARPILERILPHKDVDGFHPYNLGRLAQRLPVLRPCTPKGIMTLLQASGLKVRGMDATVVGASNIVGRPMALELMLAGCTTTVCHRFTRNLEEHVRRAELLVVAVGKPGLVKGEWVRDGAIVIDVGINREEDGRLVGDVEFTPAAERAAWITPVPGGVGPMTVASLLENTLYAAERHDAMEQESATL</sequence>
<dbReference type="SUPFAM" id="SSF51735">
    <property type="entry name" value="NAD(P)-binding Rossmann-fold domains"/>
    <property type="match status" value="1"/>
</dbReference>
<evidence type="ECO:0000256" key="1">
    <source>
        <dbReference type="ARBA" id="ARBA00004777"/>
    </source>
</evidence>
<dbReference type="HAMAP" id="MF_01576">
    <property type="entry name" value="THF_DHG_CYH"/>
    <property type="match status" value="1"/>
</dbReference>
<evidence type="ECO:0000313" key="17">
    <source>
        <dbReference type="EMBL" id="MCE8050990.1"/>
    </source>
</evidence>
<dbReference type="FunFam" id="3.40.50.10860:FF:000001">
    <property type="entry name" value="Bifunctional protein FolD"/>
    <property type="match status" value="1"/>
</dbReference>
<keyword evidence="5 13" id="KW-0658">Purine biosynthesis</keyword>
<dbReference type="RefSeq" id="WP_160113341.1">
    <property type="nucleotide sequence ID" value="NZ_FNVC01000001.1"/>
</dbReference>
<protein>
    <recommendedName>
        <fullName evidence="13">Bifunctional protein FolD</fullName>
    </recommendedName>
    <domain>
        <recommendedName>
            <fullName evidence="13">Methylenetetrahydrofolate dehydrogenase</fullName>
            <ecNumber evidence="13">1.5.1.5</ecNumber>
        </recommendedName>
    </domain>
    <domain>
        <recommendedName>
            <fullName evidence="13">Methenyltetrahydrofolate cyclohydrolase</fullName>
            <ecNumber evidence="13">3.5.4.9</ecNumber>
        </recommendedName>
    </domain>
</protein>
<dbReference type="EC" id="3.5.4.9" evidence="13"/>
<dbReference type="AlphaFoldDB" id="A0AAW4YRL7"/>
<dbReference type="Gene3D" id="3.40.50.10860">
    <property type="entry name" value="Leucine Dehydrogenase, chain A, domain 1"/>
    <property type="match status" value="1"/>
</dbReference>
<name>A0AAW4YRL7_9GAMM</name>
<comment type="catalytic activity">
    <reaction evidence="13">
        <text>(6R)-5,10-methylene-5,6,7,8-tetrahydrofolate + NADP(+) = (6R)-5,10-methenyltetrahydrofolate + NADPH</text>
        <dbReference type="Rhea" id="RHEA:22812"/>
        <dbReference type="ChEBI" id="CHEBI:15636"/>
        <dbReference type="ChEBI" id="CHEBI:57455"/>
        <dbReference type="ChEBI" id="CHEBI:57783"/>
        <dbReference type="ChEBI" id="CHEBI:58349"/>
        <dbReference type="EC" id="1.5.1.5"/>
    </reaction>
</comment>
<dbReference type="Pfam" id="PF00763">
    <property type="entry name" value="THF_DHG_CYH"/>
    <property type="match status" value="1"/>
</dbReference>
<dbReference type="InterPro" id="IPR036291">
    <property type="entry name" value="NAD(P)-bd_dom_sf"/>
</dbReference>
<dbReference type="NCBIfam" id="NF008058">
    <property type="entry name" value="PRK10792.1"/>
    <property type="match status" value="1"/>
</dbReference>
<dbReference type="EMBL" id="JABFTS010000002">
    <property type="protein sequence ID" value="MCE8050990.1"/>
    <property type="molecule type" value="Genomic_DNA"/>
</dbReference>
<keyword evidence="9 13" id="KW-0368">Histidine biosynthesis</keyword>
<dbReference type="SUPFAM" id="SSF53223">
    <property type="entry name" value="Aminoacid dehydrogenase-like, N-terminal domain"/>
    <property type="match status" value="1"/>
</dbReference>
<accession>A0AAW4YRL7</accession>
<evidence type="ECO:0000256" key="8">
    <source>
        <dbReference type="ARBA" id="ARBA00023002"/>
    </source>
</evidence>